<evidence type="ECO:0000313" key="3">
    <source>
        <dbReference type="Proteomes" id="UP000606991"/>
    </source>
</evidence>
<dbReference type="EMBL" id="JAEKNS010000078">
    <property type="protein sequence ID" value="MBJ7594729.1"/>
    <property type="molecule type" value="Genomic_DNA"/>
</dbReference>
<dbReference type="RefSeq" id="WP_337311177.1">
    <property type="nucleotide sequence ID" value="NZ_JAEKNS010000078.1"/>
</dbReference>
<reference evidence="2 3" key="1">
    <citation type="submission" date="2020-10" db="EMBL/GenBank/DDBJ databases">
        <title>Ca. Dormibacterota MAGs.</title>
        <authorList>
            <person name="Montgomery K."/>
        </authorList>
    </citation>
    <scope>NUCLEOTIDE SEQUENCE [LARGE SCALE GENOMIC DNA]</scope>
    <source>
        <strain evidence="2">SC8812_S17_18</strain>
    </source>
</reference>
<name>A0A934JVG5_9BACT</name>
<organism evidence="2 3">
    <name type="scientific">Candidatus Aeolococcus gillhamiae</name>
    <dbReference type="NCBI Taxonomy" id="3127015"/>
    <lineage>
        <taxon>Bacteria</taxon>
        <taxon>Bacillati</taxon>
        <taxon>Candidatus Dormiibacterota</taxon>
        <taxon>Candidatus Dormibacteria</taxon>
        <taxon>Candidatus Aeolococcales</taxon>
        <taxon>Candidatus Aeolococcaceae</taxon>
        <taxon>Candidatus Aeolococcus</taxon>
    </lineage>
</organism>
<comment type="caution">
    <text evidence="2">The sequence shown here is derived from an EMBL/GenBank/DDBJ whole genome shotgun (WGS) entry which is preliminary data.</text>
</comment>
<protein>
    <submittedName>
        <fullName evidence="2">Uncharacterized protein</fullName>
    </submittedName>
</protein>
<evidence type="ECO:0000313" key="2">
    <source>
        <dbReference type="EMBL" id="MBJ7594729.1"/>
    </source>
</evidence>
<dbReference type="Proteomes" id="UP000606991">
    <property type="component" value="Unassembled WGS sequence"/>
</dbReference>
<dbReference type="AlphaFoldDB" id="A0A934JVG5"/>
<accession>A0A934JVG5</accession>
<sequence length="111" mass="12568">MDEYQLEIQSIRSTLNRLRADEADPELIEEYEAELRILMALYAAAMETLEVGRNDARLRTVLAELEYGEWTMENVYSFVYDAALDMDESGHDLAARVGQTDFVGALLAATE</sequence>
<proteinExistence type="predicted"/>
<gene>
    <name evidence="2" type="ORF">JF886_07680</name>
</gene>
<keyword evidence="1" id="KW-0175">Coiled coil</keyword>
<evidence type="ECO:0000256" key="1">
    <source>
        <dbReference type="SAM" id="Coils"/>
    </source>
</evidence>
<feature type="coiled-coil region" evidence="1">
    <location>
        <begin position="1"/>
        <end position="48"/>
    </location>
</feature>